<dbReference type="EMBL" id="JAZDUA010000223">
    <property type="protein sequence ID" value="KAK7863689.1"/>
    <property type="molecule type" value="Genomic_DNA"/>
</dbReference>
<evidence type="ECO:0000259" key="1">
    <source>
        <dbReference type="Pfam" id="PF00561"/>
    </source>
</evidence>
<dbReference type="InterPro" id="IPR029058">
    <property type="entry name" value="AB_hydrolase_fold"/>
</dbReference>
<keyword evidence="3" id="KW-1185">Reference proteome</keyword>
<dbReference type="AlphaFoldDB" id="A0AAN9VF04"/>
<sequence length="295" mass="33963">MLPSMHPNGLVCVTFRSLSKIARNLHYSRRRKNTINPEPVEEKKIDIEGIDINYVQVGTGPHHILLTPGALGSIWTDFKPQIDHLNKSKFTLVAWDPPGYGKSRPPKRSFSPGFYYRDADFGVKLMEKLGIGNYSLLGWNNGGTSSIIMAAKQPSKVMNLVVWGSYTYITENEAIALKGFRDHTLIPPRLKNPYIDLYGEEHYAELWTKWIDATIAGYNSETRGDICTHLLPNIICPTLILHGWKDINISMEHYQFLANSIQNAKFFTFEEGKHYLHLQFWKEFNRIIEYFLLKE</sequence>
<dbReference type="GO" id="GO:0017171">
    <property type="term" value="F:serine hydrolase activity"/>
    <property type="evidence" value="ECO:0007669"/>
    <property type="project" value="TreeGrafter"/>
</dbReference>
<dbReference type="InterPro" id="IPR000073">
    <property type="entry name" value="AB_hydrolase_1"/>
</dbReference>
<organism evidence="2 3">
    <name type="scientific">Gryllus longicercus</name>
    <dbReference type="NCBI Taxonomy" id="2509291"/>
    <lineage>
        <taxon>Eukaryota</taxon>
        <taxon>Metazoa</taxon>
        <taxon>Ecdysozoa</taxon>
        <taxon>Arthropoda</taxon>
        <taxon>Hexapoda</taxon>
        <taxon>Insecta</taxon>
        <taxon>Pterygota</taxon>
        <taxon>Neoptera</taxon>
        <taxon>Polyneoptera</taxon>
        <taxon>Orthoptera</taxon>
        <taxon>Ensifera</taxon>
        <taxon>Gryllidea</taxon>
        <taxon>Grylloidea</taxon>
        <taxon>Gryllidae</taxon>
        <taxon>Gryllinae</taxon>
        <taxon>Gryllus</taxon>
    </lineage>
</organism>
<dbReference type="PANTHER" id="PTHR46331">
    <property type="entry name" value="VALACYCLOVIR HYDROLASE"/>
    <property type="match status" value="1"/>
</dbReference>
<dbReference type="Gene3D" id="3.40.50.1820">
    <property type="entry name" value="alpha/beta hydrolase"/>
    <property type="match status" value="1"/>
</dbReference>
<dbReference type="PANTHER" id="PTHR46331:SF2">
    <property type="entry name" value="VALACYCLOVIR HYDROLASE"/>
    <property type="match status" value="1"/>
</dbReference>
<evidence type="ECO:0000313" key="2">
    <source>
        <dbReference type="EMBL" id="KAK7863689.1"/>
    </source>
</evidence>
<dbReference type="Proteomes" id="UP001378592">
    <property type="component" value="Unassembled WGS sequence"/>
</dbReference>
<reference evidence="2 3" key="1">
    <citation type="submission" date="2024-03" db="EMBL/GenBank/DDBJ databases">
        <title>The genome assembly and annotation of the cricket Gryllus longicercus Weissman &amp; Gray.</title>
        <authorList>
            <person name="Szrajer S."/>
            <person name="Gray D."/>
            <person name="Ylla G."/>
        </authorList>
    </citation>
    <scope>NUCLEOTIDE SEQUENCE [LARGE SCALE GENOMIC DNA]</scope>
    <source>
        <strain evidence="2">DAG 2021-001</strain>
        <tissue evidence="2">Whole body minus gut</tissue>
    </source>
</reference>
<dbReference type="Pfam" id="PF00561">
    <property type="entry name" value="Abhydrolase_1"/>
    <property type="match status" value="1"/>
</dbReference>
<dbReference type="SUPFAM" id="SSF53474">
    <property type="entry name" value="alpha/beta-Hydrolases"/>
    <property type="match status" value="1"/>
</dbReference>
<comment type="caution">
    <text evidence="2">The sequence shown here is derived from an EMBL/GenBank/DDBJ whole genome shotgun (WGS) entry which is preliminary data.</text>
</comment>
<name>A0AAN9VF04_9ORTH</name>
<proteinExistence type="predicted"/>
<accession>A0AAN9VF04</accession>
<gene>
    <name evidence="2" type="ORF">R5R35_003077</name>
</gene>
<evidence type="ECO:0000313" key="3">
    <source>
        <dbReference type="Proteomes" id="UP001378592"/>
    </source>
</evidence>
<protein>
    <recommendedName>
        <fullName evidence="1">AB hydrolase-1 domain-containing protein</fullName>
    </recommendedName>
</protein>
<feature type="domain" description="AB hydrolase-1" evidence="1">
    <location>
        <begin position="63"/>
        <end position="165"/>
    </location>
</feature>